<dbReference type="Proteomes" id="UP000515917">
    <property type="component" value="Chromosome"/>
</dbReference>
<dbReference type="RefSeq" id="WP_130107951.1">
    <property type="nucleotide sequence ID" value="NZ_CP025781.1"/>
</dbReference>
<feature type="active site" evidence="9">
    <location>
        <position position="112"/>
    </location>
</feature>
<comment type="catalytic activity">
    <reaction evidence="9">
        <text>2 a 1,2-diacyl-sn-glycero-3-phospho-(1'-sn-glycerol) = a cardiolipin + glycerol</text>
        <dbReference type="Rhea" id="RHEA:31451"/>
        <dbReference type="ChEBI" id="CHEBI:17754"/>
        <dbReference type="ChEBI" id="CHEBI:62237"/>
        <dbReference type="ChEBI" id="CHEBI:64716"/>
    </reaction>
</comment>
<dbReference type="Pfam" id="PF13091">
    <property type="entry name" value="PLDc_2"/>
    <property type="match status" value="2"/>
</dbReference>
<dbReference type="InterPro" id="IPR025202">
    <property type="entry name" value="PLD-like_dom"/>
</dbReference>
<feature type="active site" evidence="9">
    <location>
        <position position="293"/>
    </location>
</feature>
<protein>
    <recommendedName>
        <fullName evidence="9">Cardiolipin synthase B</fullName>
        <shortName evidence="9">CL synthase</shortName>
        <ecNumber evidence="9">2.7.8.-</ecNumber>
    </recommendedName>
</protein>
<evidence type="ECO:0000259" key="10">
    <source>
        <dbReference type="PROSITE" id="PS50035"/>
    </source>
</evidence>
<keyword evidence="2 9" id="KW-0444">Lipid biosynthesis</keyword>
<evidence type="ECO:0000313" key="12">
    <source>
        <dbReference type="Proteomes" id="UP000515917"/>
    </source>
</evidence>
<comment type="function">
    <text evidence="9">Catalyzes the phosphatidyl group transfer from one phosphatidylglycerol molecule to another to form cardiolipin (CL) (diphosphatidylglycerol) and glycerol.</text>
</comment>
<keyword evidence="1 9" id="KW-1003">Cell membrane</keyword>
<dbReference type="EMBL" id="CP025781">
    <property type="protein sequence ID" value="QBC45445.1"/>
    <property type="molecule type" value="Genomic_DNA"/>
</dbReference>
<dbReference type="PANTHER" id="PTHR21248">
    <property type="entry name" value="CARDIOLIPIN SYNTHASE"/>
    <property type="match status" value="1"/>
</dbReference>
<dbReference type="Gene3D" id="3.30.870.10">
    <property type="entry name" value="Endonuclease Chain A"/>
    <property type="match status" value="2"/>
</dbReference>
<dbReference type="NCBIfam" id="NF008427">
    <property type="entry name" value="PRK11263.1"/>
    <property type="match status" value="1"/>
</dbReference>
<evidence type="ECO:0000256" key="9">
    <source>
        <dbReference type="HAMAP-Rule" id="MF_01917"/>
    </source>
</evidence>
<dbReference type="CDD" id="cd09159">
    <property type="entry name" value="PLDc_ybhO_like_2"/>
    <property type="match status" value="1"/>
</dbReference>
<dbReference type="GO" id="GO:0005886">
    <property type="term" value="C:plasma membrane"/>
    <property type="evidence" value="ECO:0007669"/>
    <property type="project" value="UniProtKB-SubCell"/>
</dbReference>
<keyword evidence="3 9" id="KW-0808">Transferase</keyword>
<feature type="active site" evidence="9">
    <location>
        <position position="291"/>
    </location>
</feature>
<dbReference type="EC" id="2.7.8.-" evidence="9"/>
<comment type="subcellular location">
    <subcellularLocation>
        <location evidence="9">Cell membrane</location>
        <topology evidence="9">Peripheral membrane protein</topology>
    </subcellularLocation>
</comment>
<keyword evidence="12" id="KW-1185">Reference proteome</keyword>
<evidence type="ECO:0000256" key="2">
    <source>
        <dbReference type="ARBA" id="ARBA00022516"/>
    </source>
</evidence>
<evidence type="ECO:0000256" key="3">
    <source>
        <dbReference type="ARBA" id="ARBA00022679"/>
    </source>
</evidence>
<dbReference type="SUPFAM" id="SSF56024">
    <property type="entry name" value="Phospholipase D/nuclease"/>
    <property type="match status" value="2"/>
</dbReference>
<keyword evidence="4" id="KW-0677">Repeat</keyword>
<dbReference type="GO" id="GO:0008808">
    <property type="term" value="F:cardiolipin synthase activity"/>
    <property type="evidence" value="ECO:0007669"/>
    <property type="project" value="InterPro"/>
</dbReference>
<proteinExistence type="inferred from homology"/>
<name>A0A7G3GFC7_9NEIS</name>
<gene>
    <name evidence="9" type="primary">clsB</name>
    <name evidence="11" type="ORF">C1H71_19205</name>
</gene>
<dbReference type="SMART" id="SM00155">
    <property type="entry name" value="PLDc"/>
    <property type="match status" value="2"/>
</dbReference>
<evidence type="ECO:0000256" key="8">
    <source>
        <dbReference type="ARBA" id="ARBA00023264"/>
    </source>
</evidence>
<dbReference type="CDD" id="cd09110">
    <property type="entry name" value="PLDc_CLS_1"/>
    <property type="match status" value="1"/>
</dbReference>
<keyword evidence="5 9" id="KW-0443">Lipid metabolism</keyword>
<dbReference type="AlphaFoldDB" id="A0A7G3GFC7"/>
<evidence type="ECO:0000256" key="6">
    <source>
        <dbReference type="ARBA" id="ARBA00023136"/>
    </source>
</evidence>
<reference evidence="11 12" key="1">
    <citation type="submission" date="2018-01" db="EMBL/GenBank/DDBJ databases">
        <title>Genome sequence of Iodobacter sp. strain PCH194 isolated from Indian Trans-Himalaya.</title>
        <authorList>
            <person name="Kumar V."/>
            <person name="Thakur V."/>
            <person name="Kumar S."/>
            <person name="Singh D."/>
        </authorList>
    </citation>
    <scope>NUCLEOTIDE SEQUENCE [LARGE SCALE GENOMIC DNA]</scope>
    <source>
        <strain evidence="11 12">PCH194</strain>
    </source>
</reference>
<dbReference type="InterPro" id="IPR001736">
    <property type="entry name" value="PLipase_D/transphosphatidylase"/>
</dbReference>
<dbReference type="PROSITE" id="PS50035">
    <property type="entry name" value="PLD"/>
    <property type="match status" value="2"/>
</dbReference>
<feature type="domain" description="PLD phosphodiesterase" evidence="10">
    <location>
        <begin position="286"/>
        <end position="313"/>
    </location>
</feature>
<accession>A0A7G3GFC7</accession>
<evidence type="ECO:0000256" key="4">
    <source>
        <dbReference type="ARBA" id="ARBA00022737"/>
    </source>
</evidence>
<feature type="active site" evidence="9">
    <location>
        <position position="117"/>
    </location>
</feature>
<dbReference type="GO" id="GO:0032049">
    <property type="term" value="P:cardiolipin biosynthetic process"/>
    <property type="evidence" value="ECO:0007669"/>
    <property type="project" value="InterPro"/>
</dbReference>
<feature type="domain" description="PLD phosphodiesterase" evidence="10">
    <location>
        <begin position="105"/>
        <end position="132"/>
    </location>
</feature>
<keyword evidence="6 9" id="KW-0472">Membrane</keyword>
<evidence type="ECO:0000313" key="11">
    <source>
        <dbReference type="EMBL" id="QBC45445.1"/>
    </source>
</evidence>
<keyword evidence="7 9" id="KW-0594">Phospholipid biosynthesis</keyword>
<dbReference type="PANTHER" id="PTHR21248:SF23">
    <property type="entry name" value="CARDIOLIPIN SYNTHASE B"/>
    <property type="match status" value="1"/>
</dbReference>
<feature type="active site" evidence="9">
    <location>
        <position position="298"/>
    </location>
</feature>
<sequence length="387" mass="44475">MYVAGNRFKLLFNGADYFPALIDAISIAKHEVFLESYLFEADEVGIAVMQALMAAAQRGVRVNLQLDGFGAGHLVATWQEQLTQSGVRLLFFRPEVKALSFDRQRLRRLHRKLAVIDATVAFIGGINILSDVEPNQTGWAPRYDYAVRMIGPLVLQLHESVDHLWRHTAWVQLHPDWAKKSRLKPSPMILGRARGQFLYRDNLRHRGDIEREYLQAITRARHEIIIANAYFLPGYRFRRALIQAAKRGVSVVLLVQGRVEHRLLHYASLGFYQQFLNAGIEIYEYEKGFMHAKVATIDSIWSTVGSSNLDPFSLLLAREANIFVREKAFAAELRADLRRALLEDARQIKKSTVERDRWVYRVIPWLCHAVVRLMMGISGYGGRRYLE</sequence>
<keyword evidence="8 9" id="KW-1208">Phospholipid metabolism</keyword>
<organism evidence="11 12">
    <name type="scientific">Iodobacter fluviatilis</name>
    <dbReference type="NCBI Taxonomy" id="537"/>
    <lineage>
        <taxon>Bacteria</taxon>
        <taxon>Pseudomonadati</taxon>
        <taxon>Pseudomonadota</taxon>
        <taxon>Betaproteobacteria</taxon>
        <taxon>Neisseriales</taxon>
        <taxon>Chitinibacteraceae</taxon>
        <taxon>Iodobacter</taxon>
    </lineage>
</organism>
<dbReference type="KEGG" id="ifl:C1H71_19205"/>
<evidence type="ECO:0000256" key="7">
    <source>
        <dbReference type="ARBA" id="ARBA00023209"/>
    </source>
</evidence>
<comment type="similarity">
    <text evidence="9">Belongs to the phospholipase D family. Cardiolipin synthase subfamily. ClsB sub-subfamily.</text>
</comment>
<dbReference type="HAMAP" id="MF_01917">
    <property type="entry name" value="Cardiolipin_synth_ClsB"/>
    <property type="match status" value="1"/>
</dbReference>
<evidence type="ECO:0000256" key="1">
    <source>
        <dbReference type="ARBA" id="ARBA00022475"/>
    </source>
</evidence>
<dbReference type="InterPro" id="IPR030872">
    <property type="entry name" value="Cardiolipin_synth_ClsB"/>
</dbReference>
<feature type="active site" evidence="9">
    <location>
        <position position="110"/>
    </location>
</feature>
<evidence type="ECO:0000256" key="5">
    <source>
        <dbReference type="ARBA" id="ARBA00023098"/>
    </source>
</evidence>